<dbReference type="Gene3D" id="3.30.40.10">
    <property type="entry name" value="Zinc/RING finger domain, C3HC4 (zinc finger)"/>
    <property type="match status" value="1"/>
</dbReference>
<feature type="transmembrane region" description="Helical" evidence="5">
    <location>
        <begin position="205"/>
        <end position="223"/>
    </location>
</feature>
<keyword evidence="5" id="KW-1133">Transmembrane helix</keyword>
<dbReference type="PANTHER" id="PTHR14155">
    <property type="entry name" value="RING FINGER DOMAIN-CONTAINING"/>
    <property type="match status" value="1"/>
</dbReference>
<protein>
    <recommendedName>
        <fullName evidence="7">RING-type domain-containing protein</fullName>
    </recommendedName>
</protein>
<dbReference type="OrthoDB" id="8062037at2759"/>
<sequence length="240" mass="26972">MKFCIIFSVALPFSMVDIDLAMDLPQSSGPLGFRKSNSCWEMDHLVNWVDEESGICPSRDMGTSENSLQNGLSHLMVHQGDSPKAMDIALCGQPVEQSTGNFERNLIGQEMSSVFQEAISLGEVNNIPTVISSQVECPICLSYMDDDDTNIHVWEPCKHKHHQICIENWLRTKITCPMCRAVDSRLSSHTPDARPIQPMNITDCLTMITFISVVVAFLIFFNYELHSHAPTFTSPHQRLL</sequence>
<evidence type="ECO:0000313" key="10">
    <source>
        <dbReference type="Proteomes" id="UP000324748"/>
    </source>
</evidence>
<keyword evidence="6" id="KW-0732">Signal</keyword>
<gene>
    <name evidence="8" type="ORF">PGT21_024701</name>
    <name evidence="9" type="ORF">PGTUg99_024365</name>
</gene>
<evidence type="ECO:0000256" key="5">
    <source>
        <dbReference type="SAM" id="Phobius"/>
    </source>
</evidence>
<organism evidence="8 10">
    <name type="scientific">Puccinia graminis f. sp. tritici</name>
    <dbReference type="NCBI Taxonomy" id="56615"/>
    <lineage>
        <taxon>Eukaryota</taxon>
        <taxon>Fungi</taxon>
        <taxon>Dikarya</taxon>
        <taxon>Basidiomycota</taxon>
        <taxon>Pucciniomycotina</taxon>
        <taxon>Pucciniomycetes</taxon>
        <taxon>Pucciniales</taxon>
        <taxon>Pucciniaceae</taxon>
        <taxon>Puccinia</taxon>
    </lineage>
</organism>
<dbReference type="InterPro" id="IPR001841">
    <property type="entry name" value="Znf_RING"/>
</dbReference>
<dbReference type="SUPFAM" id="SSF57850">
    <property type="entry name" value="RING/U-box"/>
    <property type="match status" value="1"/>
</dbReference>
<dbReference type="PANTHER" id="PTHR14155:SF627">
    <property type="entry name" value="OS06G0192800 PROTEIN"/>
    <property type="match status" value="1"/>
</dbReference>
<evidence type="ECO:0000313" key="8">
    <source>
        <dbReference type="EMBL" id="KAA1105952.1"/>
    </source>
</evidence>
<dbReference type="EMBL" id="VDEP01000240">
    <property type="protein sequence ID" value="KAA1120977.1"/>
    <property type="molecule type" value="Genomic_DNA"/>
</dbReference>
<feature type="chain" id="PRO_5033474264" description="RING-type domain-containing protein" evidence="6">
    <location>
        <begin position="22"/>
        <end position="240"/>
    </location>
</feature>
<evidence type="ECO:0000256" key="2">
    <source>
        <dbReference type="ARBA" id="ARBA00022771"/>
    </source>
</evidence>
<evidence type="ECO:0000256" key="4">
    <source>
        <dbReference type="PROSITE-ProRule" id="PRU00175"/>
    </source>
</evidence>
<dbReference type="InterPro" id="IPR013083">
    <property type="entry name" value="Znf_RING/FYVE/PHD"/>
</dbReference>
<evidence type="ECO:0000259" key="7">
    <source>
        <dbReference type="PROSITE" id="PS50089"/>
    </source>
</evidence>
<feature type="domain" description="RING-type" evidence="7">
    <location>
        <begin position="137"/>
        <end position="180"/>
    </location>
</feature>
<keyword evidence="5" id="KW-0812">Transmembrane</keyword>
<reference evidence="10 11" key="1">
    <citation type="submission" date="2019-05" db="EMBL/GenBank/DDBJ databases">
        <title>Emergence of the Ug99 lineage of the wheat stem rust pathogen through somatic hybridization.</title>
        <authorList>
            <person name="Li F."/>
            <person name="Upadhyaya N.M."/>
            <person name="Sperschneider J."/>
            <person name="Matny O."/>
            <person name="Nguyen-Phuc H."/>
            <person name="Mago R."/>
            <person name="Raley C."/>
            <person name="Miller M.E."/>
            <person name="Silverstein K.A.T."/>
            <person name="Henningsen E."/>
            <person name="Hirsch C.D."/>
            <person name="Visser B."/>
            <person name="Pretorius Z.A."/>
            <person name="Steffenson B.J."/>
            <person name="Schwessinger B."/>
            <person name="Dodds P.N."/>
            <person name="Figueroa M."/>
        </authorList>
    </citation>
    <scope>NUCLEOTIDE SEQUENCE [LARGE SCALE GENOMIC DNA]</scope>
    <source>
        <strain evidence="8">21-0</strain>
        <strain evidence="9 11">Ug99</strain>
    </source>
</reference>
<keyword evidence="2 4" id="KW-0863">Zinc-finger</keyword>
<dbReference type="InterPro" id="IPR053238">
    <property type="entry name" value="RING-H2_zinc_finger"/>
</dbReference>
<comment type="caution">
    <text evidence="8">The sequence shown here is derived from an EMBL/GenBank/DDBJ whole genome shotgun (WGS) entry which is preliminary data.</text>
</comment>
<dbReference type="Proteomes" id="UP000325313">
    <property type="component" value="Unassembled WGS sequence"/>
</dbReference>
<dbReference type="Proteomes" id="UP000324748">
    <property type="component" value="Unassembled WGS sequence"/>
</dbReference>
<dbReference type="EMBL" id="VSWC01000040">
    <property type="protein sequence ID" value="KAA1105952.1"/>
    <property type="molecule type" value="Genomic_DNA"/>
</dbReference>
<dbReference type="Pfam" id="PF13639">
    <property type="entry name" value="zf-RING_2"/>
    <property type="match status" value="1"/>
</dbReference>
<evidence type="ECO:0000313" key="11">
    <source>
        <dbReference type="Proteomes" id="UP000325313"/>
    </source>
</evidence>
<name>A0A5B0PYH0_PUCGR</name>
<keyword evidence="3" id="KW-0862">Zinc</keyword>
<keyword evidence="5" id="KW-0472">Membrane</keyword>
<proteinExistence type="predicted"/>
<dbReference type="AlphaFoldDB" id="A0A5B0PYH0"/>
<accession>A0A5B0PYH0</accession>
<evidence type="ECO:0000256" key="6">
    <source>
        <dbReference type="SAM" id="SignalP"/>
    </source>
</evidence>
<keyword evidence="1" id="KW-0479">Metal-binding</keyword>
<feature type="signal peptide" evidence="6">
    <location>
        <begin position="1"/>
        <end position="21"/>
    </location>
</feature>
<keyword evidence="10" id="KW-1185">Reference proteome</keyword>
<evidence type="ECO:0000313" key="9">
    <source>
        <dbReference type="EMBL" id="KAA1120977.1"/>
    </source>
</evidence>
<dbReference type="PROSITE" id="PS50089">
    <property type="entry name" value="ZF_RING_2"/>
    <property type="match status" value="1"/>
</dbReference>
<dbReference type="GO" id="GO:0008270">
    <property type="term" value="F:zinc ion binding"/>
    <property type="evidence" value="ECO:0007669"/>
    <property type="project" value="UniProtKB-KW"/>
</dbReference>
<evidence type="ECO:0000256" key="3">
    <source>
        <dbReference type="ARBA" id="ARBA00022833"/>
    </source>
</evidence>
<evidence type="ECO:0000256" key="1">
    <source>
        <dbReference type="ARBA" id="ARBA00022723"/>
    </source>
</evidence>